<name>A0A0M4TVN7_9GAMM</name>
<dbReference type="AlphaFoldDB" id="A0A0M4TVN7"/>
<organism evidence="1 2">
    <name type="scientific">Psychrobacter urativorans</name>
    <dbReference type="NCBI Taxonomy" id="45610"/>
    <lineage>
        <taxon>Bacteria</taxon>
        <taxon>Pseudomonadati</taxon>
        <taxon>Pseudomonadota</taxon>
        <taxon>Gammaproteobacteria</taxon>
        <taxon>Moraxellales</taxon>
        <taxon>Moraxellaceae</taxon>
        <taxon>Psychrobacter</taxon>
    </lineage>
</organism>
<sequence length="260" mass="28567">MSTLLTTPFKTTVKTTLKHIVAATLMSSCLCILSACDAQKITSASTVGSNNIAQTTPEIINRNSMQAETSDAPFNTQTLSPSGYKGLHFGQTITPEVLSRLGLIKGEHGYDECYYLEDPTKASVKRDDTDFEPIYYQVIDGKLALIGLNAPDINFYTGIRSGDKVDKIISAHPNNLRYSMDKYDETGDYYHFIYDIPAKANTLSLQIKYTMRGGKKIANANSMTQPVDKWSAAQRAQLQGQVETIELGIPDAIMLVEGCS</sequence>
<gene>
    <name evidence="1" type="ORF">AOC03_08050</name>
</gene>
<protein>
    <submittedName>
        <fullName evidence="1">Uncharacterized protein</fullName>
    </submittedName>
</protein>
<dbReference type="OrthoDB" id="6656987at2"/>
<dbReference type="EMBL" id="CP012678">
    <property type="protein sequence ID" value="ALF59999.1"/>
    <property type="molecule type" value="Genomic_DNA"/>
</dbReference>
<dbReference type="KEGG" id="pur:AOC03_08050"/>
<proteinExistence type="predicted"/>
<evidence type="ECO:0000313" key="1">
    <source>
        <dbReference type="EMBL" id="ALF59999.1"/>
    </source>
</evidence>
<evidence type="ECO:0000313" key="2">
    <source>
        <dbReference type="Proteomes" id="UP000059847"/>
    </source>
</evidence>
<dbReference type="Proteomes" id="UP000059847">
    <property type="component" value="Chromosome"/>
</dbReference>
<reference evidence="1 2" key="1">
    <citation type="submission" date="2015-09" db="EMBL/GenBank/DDBJ databases">
        <title>Complete genome of Psychrobacter urativorans R10.10B.</title>
        <authorList>
            <person name="See-Too W.S."/>
            <person name="Chan K.G."/>
        </authorList>
    </citation>
    <scope>NUCLEOTIDE SEQUENCE [LARGE SCALE GENOMIC DNA]</scope>
    <source>
        <strain evidence="1 2">R10.10B</strain>
    </source>
</reference>
<keyword evidence="2" id="KW-1185">Reference proteome</keyword>
<accession>A0A0M4TVN7</accession>
<dbReference type="STRING" id="45610.AOC03_08050"/>
<dbReference type="RefSeq" id="WP_062534930.1">
    <property type="nucleotide sequence ID" value="NZ_CP012678.1"/>
</dbReference>